<reference evidence="1 2" key="1">
    <citation type="submission" date="2018-01" db="EMBL/GenBank/DDBJ databases">
        <title>Whole genome sequence of Melissococcus plutonius DAT561.</title>
        <authorList>
            <person name="Okumura K."/>
            <person name="Takamatsu D."/>
            <person name="Okura M."/>
        </authorList>
    </citation>
    <scope>NUCLEOTIDE SEQUENCE [LARGE SCALE GENOMIC DNA]</scope>
    <source>
        <strain evidence="1 2">DAT561</strain>
        <plasmid evidence="2">pmp19 dat561 dna</plasmid>
    </source>
</reference>
<proteinExistence type="predicted"/>
<gene>
    <name evidence="1" type="ORF">DAT561_p0022</name>
</gene>
<keyword evidence="1" id="KW-0614">Plasmid</keyword>
<sequence>MSSLVSKAYHSIIIYDTIIASFFVVCYSRTPIHGWLFLFNFYQKILAINYF</sequence>
<protein>
    <submittedName>
        <fullName evidence="1">Uncharacterized protein</fullName>
    </submittedName>
</protein>
<accession>A0A2Z5Y4X4</accession>
<evidence type="ECO:0000313" key="1">
    <source>
        <dbReference type="EMBL" id="BBC61884.1"/>
    </source>
</evidence>
<geneLocation type="plasmid" evidence="2">
    <name>pmp19 dat561 dna</name>
</geneLocation>
<dbReference type="AlphaFoldDB" id="A0A2Z5Y4X4"/>
<dbReference type="EMBL" id="AP018494">
    <property type="protein sequence ID" value="BBC61884.1"/>
    <property type="molecule type" value="Genomic_DNA"/>
</dbReference>
<evidence type="ECO:0000313" key="2">
    <source>
        <dbReference type="Proteomes" id="UP000269226"/>
    </source>
</evidence>
<name>A0A2Z5Y4X4_9ENTE</name>
<organism evidence="1 2">
    <name type="scientific">Melissococcus plutonius</name>
    <dbReference type="NCBI Taxonomy" id="33970"/>
    <lineage>
        <taxon>Bacteria</taxon>
        <taxon>Bacillati</taxon>
        <taxon>Bacillota</taxon>
        <taxon>Bacilli</taxon>
        <taxon>Lactobacillales</taxon>
        <taxon>Enterococcaceae</taxon>
        <taxon>Melissococcus</taxon>
    </lineage>
</organism>
<dbReference type="Proteomes" id="UP000269226">
    <property type="component" value="Plasmid pMP19"/>
</dbReference>